<reference evidence="3 4" key="1">
    <citation type="submission" date="2020-08" db="EMBL/GenBank/DDBJ databases">
        <title>Genomic Encyclopedia of Type Strains, Phase IV (KMG-IV): sequencing the most valuable type-strain genomes for metagenomic binning, comparative biology and taxonomic classification.</title>
        <authorList>
            <person name="Goeker M."/>
        </authorList>
    </citation>
    <scope>NUCLEOTIDE SEQUENCE [LARGE SCALE GENOMIC DNA]</scope>
    <source>
        <strain evidence="3 4">DSM 2163</strain>
    </source>
</reference>
<organism evidence="3 4">
    <name type="scientific">Methylorubrum rhodinum</name>
    <dbReference type="NCBI Taxonomy" id="29428"/>
    <lineage>
        <taxon>Bacteria</taxon>
        <taxon>Pseudomonadati</taxon>
        <taxon>Pseudomonadota</taxon>
        <taxon>Alphaproteobacteria</taxon>
        <taxon>Hyphomicrobiales</taxon>
        <taxon>Methylobacteriaceae</taxon>
        <taxon>Methylorubrum</taxon>
    </lineage>
</organism>
<evidence type="ECO:0000256" key="1">
    <source>
        <dbReference type="SAM" id="Phobius"/>
    </source>
</evidence>
<protein>
    <recommendedName>
        <fullName evidence="2">DUF1468 domain-containing protein</fullName>
    </recommendedName>
</protein>
<dbReference type="EMBL" id="JACHOP010000004">
    <property type="protein sequence ID" value="MBB5756594.1"/>
    <property type="molecule type" value="Genomic_DNA"/>
</dbReference>
<dbReference type="Pfam" id="PF07331">
    <property type="entry name" value="TctB"/>
    <property type="match status" value="1"/>
</dbReference>
<dbReference type="InterPro" id="IPR009936">
    <property type="entry name" value="DUF1468"/>
</dbReference>
<feature type="transmembrane region" description="Helical" evidence="1">
    <location>
        <begin position="54"/>
        <end position="72"/>
    </location>
</feature>
<dbReference type="RefSeq" id="WP_183566679.1">
    <property type="nucleotide sequence ID" value="NZ_JACHOP010000004.1"/>
</dbReference>
<feature type="transmembrane region" description="Helical" evidence="1">
    <location>
        <begin position="115"/>
        <end position="134"/>
    </location>
</feature>
<evidence type="ECO:0000259" key="2">
    <source>
        <dbReference type="Pfam" id="PF07331"/>
    </source>
</evidence>
<comment type="caution">
    <text evidence="3">The sequence shown here is derived from an EMBL/GenBank/DDBJ whole genome shotgun (WGS) entry which is preliminary data.</text>
</comment>
<feature type="transmembrane region" description="Helical" evidence="1">
    <location>
        <begin position="141"/>
        <end position="164"/>
    </location>
</feature>
<dbReference type="AlphaFoldDB" id="A0A840ZHB4"/>
<name>A0A840ZHB4_9HYPH</name>
<sequence>MDAPHDGTSSRRGAVRAPQSLVAGLGLIGLGLFGVWASSDLDYGSLRAIGPGLMPFWLSIGVAVCGLALAIAGFTHDGAPLQSFTLRGPLVISLAILAFAVTIRPFAIGGIVTPGLGLIVAGPLAIVIAGYAGTEARFLELLTLALFLTAGCMLLFGDMLNLPIPIFPTAFIQAMTGVLPSRTLLRIAVGVLVLAGLVLLLVQRRSGRREPIEVARHSLTT</sequence>
<gene>
    <name evidence="3" type="ORF">HNR00_001294</name>
</gene>
<accession>A0A840ZHB4</accession>
<proteinExistence type="predicted"/>
<feature type="transmembrane region" description="Helical" evidence="1">
    <location>
        <begin position="21"/>
        <end position="39"/>
    </location>
</feature>
<feature type="domain" description="DUF1468" evidence="2">
    <location>
        <begin position="22"/>
        <end position="165"/>
    </location>
</feature>
<keyword evidence="4" id="KW-1185">Reference proteome</keyword>
<keyword evidence="1" id="KW-0812">Transmembrane</keyword>
<evidence type="ECO:0000313" key="3">
    <source>
        <dbReference type="EMBL" id="MBB5756594.1"/>
    </source>
</evidence>
<feature type="transmembrane region" description="Helical" evidence="1">
    <location>
        <begin position="184"/>
        <end position="202"/>
    </location>
</feature>
<keyword evidence="1" id="KW-1133">Transmembrane helix</keyword>
<evidence type="ECO:0000313" key="4">
    <source>
        <dbReference type="Proteomes" id="UP000583454"/>
    </source>
</evidence>
<keyword evidence="1" id="KW-0472">Membrane</keyword>
<dbReference type="Proteomes" id="UP000583454">
    <property type="component" value="Unassembled WGS sequence"/>
</dbReference>
<feature type="transmembrane region" description="Helical" evidence="1">
    <location>
        <begin position="84"/>
        <end position="103"/>
    </location>
</feature>